<sequence length="126" mass="13998">MGVVTLTGDRQAGKTHAALAVLALDAMTGHKCVYQGWDLTVATDVYRSVERLIPRDMVAKSYRARGEQRIELFNGGSVWFRSHRQSPITAGVHTYVVDDWLSGWLPAEVLDLPHVYVVESSAEVDQ</sequence>
<keyword evidence="2" id="KW-1185">Reference proteome</keyword>
<accession>A0A482J6U1</accession>
<protein>
    <submittedName>
        <fullName evidence="1">AAA-ATPase</fullName>
    </submittedName>
</protein>
<proteinExistence type="predicted"/>
<dbReference type="Proteomes" id="UP000294565">
    <property type="component" value="Segment"/>
</dbReference>
<evidence type="ECO:0000313" key="2">
    <source>
        <dbReference type="Proteomes" id="UP000294565"/>
    </source>
</evidence>
<gene>
    <name evidence="1" type="primary">125</name>
    <name evidence="1" type="ORF">SEA_TYPHA_125</name>
</gene>
<organism evidence="1 2">
    <name type="scientific">Mycobacterium phage Typha</name>
    <dbReference type="NCBI Taxonomy" id="2517971"/>
    <lineage>
        <taxon>Viruses</taxon>
        <taxon>Duplodnaviria</taxon>
        <taxon>Heunggongvirae</taxon>
        <taxon>Uroviricota</taxon>
        <taxon>Caudoviricetes</taxon>
        <taxon>Typhavirus</taxon>
        <taxon>Typhavirus typha</taxon>
    </lineage>
</organism>
<evidence type="ECO:0000313" key="1">
    <source>
        <dbReference type="EMBL" id="QBP29780.1"/>
    </source>
</evidence>
<reference evidence="1 2" key="1">
    <citation type="submission" date="2019-02" db="EMBL/GenBank/DDBJ databases">
        <authorList>
            <person name="Kanzanas C."/>
            <person name="Smith M.A."/>
            <person name="Zack K.M."/>
            <person name="Garlena R.A."/>
            <person name="Russell D.A."/>
            <person name="Pope W.H."/>
            <person name="Jacobs-Sera D."/>
            <person name="Hatfull G.F."/>
        </authorList>
    </citation>
    <scope>NUCLEOTIDE SEQUENCE [LARGE SCALE GENOMIC DNA]</scope>
</reference>
<name>A0A482J6U1_9CAUD</name>
<dbReference type="RefSeq" id="YP_010049792.1">
    <property type="nucleotide sequence ID" value="NC_054393.1"/>
</dbReference>
<dbReference type="GeneID" id="63743115"/>
<dbReference type="EMBL" id="MK494099">
    <property type="protein sequence ID" value="QBP29780.1"/>
    <property type="molecule type" value="Genomic_DNA"/>
</dbReference>
<dbReference type="KEGG" id="vg:63743115"/>